<evidence type="ECO:0000313" key="2">
    <source>
        <dbReference type="Proteomes" id="UP000011599"/>
    </source>
</evidence>
<reference evidence="1 2" key="1">
    <citation type="journal article" date="2014" name="PLoS Genet.">
        <title>Phylogenetically driven sequencing of extremely halophilic archaea reveals strategies for static and dynamic osmo-response.</title>
        <authorList>
            <person name="Becker E.A."/>
            <person name="Seitzer P.M."/>
            <person name="Tritt A."/>
            <person name="Larsen D."/>
            <person name="Krusor M."/>
            <person name="Yao A.I."/>
            <person name="Wu D."/>
            <person name="Madern D."/>
            <person name="Eisen J.A."/>
            <person name="Darling A.E."/>
            <person name="Facciotti M.T."/>
        </authorList>
    </citation>
    <scope>NUCLEOTIDE SEQUENCE [LARGE SCALE GENOMIC DNA]</scope>
    <source>
        <strain evidence="1 2">GA33</strain>
    </source>
</reference>
<dbReference type="Proteomes" id="UP000011599">
    <property type="component" value="Unassembled WGS sequence"/>
</dbReference>
<proteinExistence type="predicted"/>
<evidence type="ECO:0000313" key="1">
    <source>
        <dbReference type="EMBL" id="ELY36196.1"/>
    </source>
</evidence>
<name>L9VGL8_9EURY</name>
<protein>
    <submittedName>
        <fullName evidence="1">Uncharacterized protein</fullName>
    </submittedName>
</protein>
<dbReference type="RefSeq" id="WP_006092594.1">
    <property type="nucleotide sequence ID" value="NZ_AOHW01000052.1"/>
</dbReference>
<sequence>MSCGLLAIAVTLTLGVRPELWGRVRASSTARGASVRRWRFDERMAADEVPAAARDALEAAIDGSSRRD</sequence>
<dbReference type="PATRIC" id="fig|1114856.3.peg.4462"/>
<gene>
    <name evidence="1" type="ORF">C496_21619</name>
</gene>
<keyword evidence="2" id="KW-1185">Reference proteome</keyword>
<accession>L9VGL8</accession>
<dbReference type="AlphaFoldDB" id="L9VGL8"/>
<comment type="caution">
    <text evidence="1">The sequence shown here is derived from an EMBL/GenBank/DDBJ whole genome shotgun (WGS) entry which is preliminary data.</text>
</comment>
<organism evidence="1 2">
    <name type="scientific">Natronorubrum tibetense GA33</name>
    <dbReference type="NCBI Taxonomy" id="1114856"/>
    <lineage>
        <taxon>Archaea</taxon>
        <taxon>Methanobacteriati</taxon>
        <taxon>Methanobacteriota</taxon>
        <taxon>Stenosarchaea group</taxon>
        <taxon>Halobacteria</taxon>
        <taxon>Halobacteriales</taxon>
        <taxon>Natrialbaceae</taxon>
        <taxon>Natronorubrum</taxon>
    </lineage>
</organism>
<dbReference type="EMBL" id="AOHW01000052">
    <property type="protein sequence ID" value="ELY36196.1"/>
    <property type="molecule type" value="Genomic_DNA"/>
</dbReference>